<evidence type="ECO:0000313" key="2">
    <source>
        <dbReference type="EMBL" id="CAB4180265.1"/>
    </source>
</evidence>
<feature type="region of interest" description="Disordered" evidence="1">
    <location>
        <begin position="41"/>
        <end position="77"/>
    </location>
</feature>
<gene>
    <name evidence="2" type="ORF">UFOVP1040_39</name>
</gene>
<feature type="region of interest" description="Disordered" evidence="1">
    <location>
        <begin position="1"/>
        <end position="24"/>
    </location>
</feature>
<reference evidence="2" key="1">
    <citation type="submission" date="2020-05" db="EMBL/GenBank/DDBJ databases">
        <authorList>
            <person name="Chiriac C."/>
            <person name="Salcher M."/>
            <person name="Ghai R."/>
            <person name="Kavagutti S V."/>
        </authorList>
    </citation>
    <scope>NUCLEOTIDE SEQUENCE</scope>
</reference>
<protein>
    <submittedName>
        <fullName evidence="2">Uncharacterized protein</fullName>
    </submittedName>
</protein>
<evidence type="ECO:0000256" key="1">
    <source>
        <dbReference type="SAM" id="MobiDB-lite"/>
    </source>
</evidence>
<proteinExistence type="predicted"/>
<accession>A0A6J5QGT5</accession>
<name>A0A6J5QGT5_9CAUD</name>
<sequence>MTRGVHRVTSGSKRGRQVAALTGRIERGVGLTPEQKAWNDAVEARRKAKQDRKAGRCPSDAAEEQDAAADYKGGKHG</sequence>
<dbReference type="EMBL" id="LR796994">
    <property type="protein sequence ID" value="CAB4180265.1"/>
    <property type="molecule type" value="Genomic_DNA"/>
</dbReference>
<organism evidence="2">
    <name type="scientific">uncultured Caudovirales phage</name>
    <dbReference type="NCBI Taxonomy" id="2100421"/>
    <lineage>
        <taxon>Viruses</taxon>
        <taxon>Duplodnaviria</taxon>
        <taxon>Heunggongvirae</taxon>
        <taxon>Uroviricota</taxon>
        <taxon>Caudoviricetes</taxon>
        <taxon>Peduoviridae</taxon>
        <taxon>Maltschvirus</taxon>
        <taxon>Maltschvirus maltsch</taxon>
    </lineage>
</organism>